<dbReference type="RefSeq" id="WP_249313481.1">
    <property type="nucleotide sequence ID" value="NZ_JACRSU010000004.1"/>
</dbReference>
<reference evidence="1" key="1">
    <citation type="submission" date="2020-08" db="EMBL/GenBank/DDBJ databases">
        <title>Genome public.</title>
        <authorList>
            <person name="Liu C."/>
            <person name="Sun Q."/>
        </authorList>
    </citation>
    <scope>NUCLEOTIDE SEQUENCE</scope>
    <source>
        <strain evidence="1">H8</strain>
    </source>
</reference>
<evidence type="ECO:0000313" key="2">
    <source>
        <dbReference type="Proteomes" id="UP000611762"/>
    </source>
</evidence>
<dbReference type="EMBL" id="JACRSU010000004">
    <property type="protein sequence ID" value="MBC8541447.1"/>
    <property type="molecule type" value="Genomic_DNA"/>
</dbReference>
<comment type="caution">
    <text evidence="1">The sequence shown here is derived from an EMBL/GenBank/DDBJ whole genome shotgun (WGS) entry which is preliminary data.</text>
</comment>
<protein>
    <submittedName>
        <fullName evidence="1">Uncharacterized protein</fullName>
    </submittedName>
</protein>
<gene>
    <name evidence="1" type="ORF">H8698_10715</name>
</gene>
<dbReference type="Proteomes" id="UP000611762">
    <property type="component" value="Unassembled WGS sequence"/>
</dbReference>
<organism evidence="1 2">
    <name type="scientific">Congzhengia minquanensis</name>
    <dbReference type="NCBI Taxonomy" id="2763657"/>
    <lineage>
        <taxon>Bacteria</taxon>
        <taxon>Bacillati</taxon>
        <taxon>Bacillota</taxon>
        <taxon>Clostridia</taxon>
        <taxon>Eubacteriales</taxon>
        <taxon>Oscillospiraceae</taxon>
        <taxon>Congzhengia</taxon>
    </lineage>
</organism>
<name>A0A926DPG7_9FIRM</name>
<keyword evidence="2" id="KW-1185">Reference proteome</keyword>
<evidence type="ECO:0000313" key="1">
    <source>
        <dbReference type="EMBL" id="MBC8541447.1"/>
    </source>
</evidence>
<dbReference type="Pfam" id="PF11308">
    <property type="entry name" value="Glyco_hydro_129"/>
    <property type="match status" value="1"/>
</dbReference>
<accession>A0A926DPG7</accession>
<dbReference type="AlphaFoldDB" id="A0A926DPG7"/>
<proteinExistence type="predicted"/>
<sequence length="564" mass="64123">MHFVSTENGFRLERNGTSFTFSVKKIPTCCEDFVKLTVRGTIPVPKIISGDRILLPVDEGIALVAEGEYEFGNISSDFCSRGGTMSMIIIERNGQYLLCALDTGAYARYELIKESGLYQLSMYCTEPCEVQYIICSTLAEACRYYRRLKAHLLSFLENKISALPESEKLIGGAIFWVWNDDYERVMYSDENPDISPCAAEFMLQAAEKLYARGVKKALFGIFFGPDGRAAAPLYNKFGYISTKYDNYNDVPRPDMLKFIPKNRILNCDYSQRRIKDYPDGVQTDANGELTKAWALRGYDGKMHDQNTLCPKVAAQRMKEEIPAQWEEFPAYEGRFIDVYGGGIASCSSKKHPVTRGECIQIKNKAFRFVSDLGLITGTEDGFEDIIGSILYNEGMNSPFHFRFDKMDCGRRKAQDYGEEGAAFQKKYMLNPACRVPLWHLVYHDCVISFPYWGDAINSCRETMQDKALFSCLYGCPPLYSFFAGNFDALEEEIVRTYHMIAEVTEKVTTLPMTDFVYLTKDFTVQKTVFGGRYTVVANFSEKDFEYKGVVVKAHNKTFIEGDTK</sequence>
<dbReference type="InterPro" id="IPR021459">
    <property type="entry name" value="GH101-related"/>
</dbReference>